<evidence type="ECO:0000313" key="2">
    <source>
        <dbReference type="EMBL" id="MCF2651193.1"/>
    </source>
</evidence>
<evidence type="ECO:0000256" key="1">
    <source>
        <dbReference type="SAM" id="MobiDB-lite"/>
    </source>
</evidence>
<feature type="region of interest" description="Disordered" evidence="1">
    <location>
        <begin position="1"/>
        <end position="38"/>
    </location>
</feature>
<gene>
    <name evidence="2" type="ORF">JQM67_01020</name>
</gene>
<name>A0ABS9CJ65_9FIRM</name>
<sequence>MEKTAQKSGAHAQTKFTEGVKKMDAGSSGGAVPRERMQPLYSEKRGIFFTRLMAD</sequence>
<organism evidence="2 3">
    <name type="scientific">Anaeromassilibacillus senegalensis</name>
    <dbReference type="NCBI Taxonomy" id="1673717"/>
    <lineage>
        <taxon>Bacteria</taxon>
        <taxon>Bacillati</taxon>
        <taxon>Bacillota</taxon>
        <taxon>Clostridia</taxon>
        <taxon>Eubacteriales</taxon>
        <taxon>Acutalibacteraceae</taxon>
        <taxon>Anaeromassilibacillus</taxon>
    </lineage>
</organism>
<comment type="caution">
    <text evidence="2">The sequence shown here is derived from an EMBL/GenBank/DDBJ whole genome shotgun (WGS) entry which is preliminary data.</text>
</comment>
<keyword evidence="3" id="KW-1185">Reference proteome</keyword>
<proteinExistence type="predicted"/>
<protein>
    <submittedName>
        <fullName evidence="2">Uncharacterized protein</fullName>
    </submittedName>
</protein>
<reference evidence="2 3" key="1">
    <citation type="submission" date="2020-12" db="EMBL/GenBank/DDBJ databases">
        <title>Whole genome sequences of gut porcine anaerobes.</title>
        <authorList>
            <person name="Kubasova T."/>
            <person name="Jahodarova E."/>
            <person name="Rychlik I."/>
        </authorList>
    </citation>
    <scope>NUCLEOTIDE SEQUENCE [LARGE SCALE GENOMIC DNA]</scope>
    <source>
        <strain evidence="2 3">An867</strain>
    </source>
</reference>
<dbReference type="RefSeq" id="WP_235322132.1">
    <property type="nucleotide sequence ID" value="NZ_JAFBIT010000001.1"/>
</dbReference>
<evidence type="ECO:0000313" key="3">
    <source>
        <dbReference type="Proteomes" id="UP001299220"/>
    </source>
</evidence>
<dbReference type="EMBL" id="JAFBIT010000001">
    <property type="protein sequence ID" value="MCF2651193.1"/>
    <property type="molecule type" value="Genomic_DNA"/>
</dbReference>
<accession>A0ABS9CJ65</accession>
<dbReference type="Proteomes" id="UP001299220">
    <property type="component" value="Unassembled WGS sequence"/>
</dbReference>